<protein>
    <submittedName>
        <fullName evidence="1">Uncharacterized protein</fullName>
    </submittedName>
</protein>
<reference evidence="1 2" key="1">
    <citation type="submission" date="2019-03" db="EMBL/GenBank/DDBJ databases">
        <title>Genomic Encyclopedia of Type Strains, Phase IV (KMG-IV): sequencing the most valuable type-strain genomes for metagenomic binning, comparative biology and taxonomic classification.</title>
        <authorList>
            <person name="Goeker M."/>
        </authorList>
    </citation>
    <scope>NUCLEOTIDE SEQUENCE [LARGE SCALE GENOMIC DNA]</scope>
    <source>
        <strain evidence="1 2">DSM 28404</strain>
    </source>
</reference>
<dbReference type="AlphaFoldDB" id="A0A4R2SKT0"/>
<evidence type="ECO:0000313" key="2">
    <source>
        <dbReference type="Proteomes" id="UP000295763"/>
    </source>
</evidence>
<evidence type="ECO:0000313" key="1">
    <source>
        <dbReference type="EMBL" id="TCP88656.1"/>
    </source>
</evidence>
<gene>
    <name evidence="1" type="ORF">EDC44_1512</name>
</gene>
<keyword evidence="2" id="KW-1185">Reference proteome</keyword>
<accession>A0A4R2SKT0</accession>
<organism evidence="1 2">
    <name type="scientific">Cricetibacter osteomyelitidis</name>
    <dbReference type="NCBI Taxonomy" id="1521931"/>
    <lineage>
        <taxon>Bacteria</taxon>
        <taxon>Pseudomonadati</taxon>
        <taxon>Pseudomonadota</taxon>
        <taxon>Gammaproteobacteria</taxon>
        <taxon>Pasteurellales</taxon>
        <taxon>Pasteurellaceae</taxon>
        <taxon>Cricetibacter</taxon>
    </lineage>
</organism>
<comment type="caution">
    <text evidence="1">The sequence shown here is derived from an EMBL/GenBank/DDBJ whole genome shotgun (WGS) entry which is preliminary data.</text>
</comment>
<sequence>MINKLGSLSIIIVLMLIVFSVGECKERIVYQYDLTEQGVSSQGGEGSLIANKGEKCKIKAVYYGEIGKGEYFFVFDNKVLFSGEYNEFVFSEGYIGDKYNEYILKSKEILDVNQKDTYDTFNELKEQIPINILKEFCG</sequence>
<dbReference type="RefSeq" id="WP_131979751.1">
    <property type="nucleotide sequence ID" value="NZ_SLYB01000051.1"/>
</dbReference>
<proteinExistence type="predicted"/>
<dbReference type="EMBL" id="SLYB01000051">
    <property type="protein sequence ID" value="TCP88656.1"/>
    <property type="molecule type" value="Genomic_DNA"/>
</dbReference>
<dbReference type="Proteomes" id="UP000295763">
    <property type="component" value="Unassembled WGS sequence"/>
</dbReference>
<name>A0A4R2SKT0_9PAST</name>